<keyword evidence="1" id="KW-1133">Transmembrane helix</keyword>
<evidence type="ECO:0000313" key="3">
    <source>
        <dbReference type="Proteomes" id="UP000243606"/>
    </source>
</evidence>
<name>A0A1I3NLR9_9PSED</name>
<proteinExistence type="predicted"/>
<organism evidence="2 3">
    <name type="scientific">Pseudomonas guineae</name>
    <dbReference type="NCBI Taxonomy" id="425504"/>
    <lineage>
        <taxon>Bacteria</taxon>
        <taxon>Pseudomonadati</taxon>
        <taxon>Pseudomonadota</taxon>
        <taxon>Gammaproteobacteria</taxon>
        <taxon>Pseudomonadales</taxon>
        <taxon>Pseudomonadaceae</taxon>
        <taxon>Pseudomonas</taxon>
    </lineage>
</organism>
<keyword evidence="1" id="KW-0812">Transmembrane</keyword>
<gene>
    <name evidence="2" type="ORF">SAMN05216206_3515</name>
</gene>
<keyword evidence="1" id="KW-0472">Membrane</keyword>
<dbReference type="EMBL" id="FOQL01000005">
    <property type="protein sequence ID" value="SFJ10135.1"/>
    <property type="molecule type" value="Genomic_DNA"/>
</dbReference>
<protein>
    <submittedName>
        <fullName evidence="2">Uncharacterized protein</fullName>
    </submittedName>
</protein>
<evidence type="ECO:0000256" key="1">
    <source>
        <dbReference type="SAM" id="Phobius"/>
    </source>
</evidence>
<dbReference type="RefSeq" id="WP_090244283.1">
    <property type="nucleotide sequence ID" value="NZ_CAXBNE010000009.1"/>
</dbReference>
<evidence type="ECO:0000313" key="2">
    <source>
        <dbReference type="EMBL" id="SFJ10135.1"/>
    </source>
</evidence>
<dbReference type="Proteomes" id="UP000243606">
    <property type="component" value="Unassembled WGS sequence"/>
</dbReference>
<accession>A0A1I3NLR9</accession>
<reference evidence="3" key="1">
    <citation type="submission" date="2016-10" db="EMBL/GenBank/DDBJ databases">
        <authorList>
            <person name="Varghese N."/>
            <person name="Submissions S."/>
        </authorList>
    </citation>
    <scope>NUCLEOTIDE SEQUENCE [LARGE SCALE GENOMIC DNA]</scope>
    <source>
        <strain evidence="3">LMG 24016</strain>
    </source>
</reference>
<keyword evidence="3" id="KW-1185">Reference proteome</keyword>
<sequence length="85" mass="9518">MPTGWRPQDVRERPWPKMTEGKFQSHYPAALKAYAFVQVVGINLLALGFLLSVKNASVWEPWLLSLMGLLLIGARSAPGLDERLI</sequence>
<dbReference type="AlphaFoldDB" id="A0A1I3NLR9"/>
<feature type="transmembrane region" description="Helical" evidence="1">
    <location>
        <begin position="33"/>
        <end position="53"/>
    </location>
</feature>